<dbReference type="Proteomes" id="UP000238296">
    <property type="component" value="Unassembled WGS sequence"/>
</dbReference>
<comment type="subcellular location">
    <subcellularLocation>
        <location evidence="1">Membrane</location>
    </subcellularLocation>
</comment>
<dbReference type="GO" id="GO:0016020">
    <property type="term" value="C:membrane"/>
    <property type="evidence" value="ECO:0007669"/>
    <property type="project" value="UniProtKB-SubCell"/>
</dbReference>
<accession>A0A1S1MVS9</accession>
<evidence type="ECO:0000313" key="5">
    <source>
        <dbReference type="EMBL" id="PQM47896.1"/>
    </source>
</evidence>
<evidence type="ECO:0000256" key="2">
    <source>
        <dbReference type="ARBA" id="ARBA00023136"/>
    </source>
</evidence>
<comment type="caution">
    <text evidence="4">The sequence shown here is derived from an EMBL/GenBank/DDBJ whole genome shotgun (WGS) entry which is preliminary data.</text>
</comment>
<keyword evidence="6" id="KW-1185">Reference proteome</keyword>
<sequence>MSLDTDLIPDTSSLDDDENWSDAADLGRDVADEAEAADDADIVEPAPTGPGRRFPWSRLLARAVLPGLALIVAVGCGYLKWWDESARVGQTVAAQSVHAATDSTIAILSYRPDTVATALPAAADRLTGTFRDQYTQLINDVVVPGAQQQRISAAATVPAAASVSASSTHAVVLVFVNQTTTIGDDPPTNTASSVRVTLDKVHGRWLISQFEPV</sequence>
<evidence type="ECO:0000313" key="6">
    <source>
        <dbReference type="Proteomes" id="UP000179734"/>
    </source>
</evidence>
<reference evidence="5" key="3">
    <citation type="submission" date="2018-01" db="EMBL/GenBank/DDBJ databases">
        <authorList>
            <person name="Gaut B.S."/>
            <person name="Morton B.R."/>
            <person name="Clegg M.T."/>
            <person name="Duvall M.R."/>
        </authorList>
    </citation>
    <scope>NUCLEOTIDE SEQUENCE</scope>
    <source>
        <strain evidence="5">ATCC BAA-2683</strain>
    </source>
</reference>
<evidence type="ECO:0000256" key="3">
    <source>
        <dbReference type="SAM" id="MobiDB-lite"/>
    </source>
</evidence>
<keyword evidence="2" id="KW-0472">Membrane</keyword>
<feature type="region of interest" description="Disordered" evidence="3">
    <location>
        <begin position="1"/>
        <end position="22"/>
    </location>
</feature>
<dbReference type="PANTHER" id="PTHR37042">
    <property type="entry name" value="OUTER MEMBRANE PROTEIN RV1973"/>
    <property type="match status" value="1"/>
</dbReference>
<proteinExistence type="predicted"/>
<evidence type="ECO:0000313" key="7">
    <source>
        <dbReference type="Proteomes" id="UP000238296"/>
    </source>
</evidence>
<dbReference type="PANTHER" id="PTHR37042:SF4">
    <property type="entry name" value="OUTER MEMBRANE PROTEIN RV1973"/>
    <property type="match status" value="1"/>
</dbReference>
<dbReference type="EMBL" id="MLQM01000221">
    <property type="protein sequence ID" value="OHU92892.1"/>
    <property type="molecule type" value="Genomic_DNA"/>
</dbReference>
<organism evidence="4 6">
    <name type="scientific">Mycobacterium talmoniae</name>
    <dbReference type="NCBI Taxonomy" id="1858794"/>
    <lineage>
        <taxon>Bacteria</taxon>
        <taxon>Bacillati</taxon>
        <taxon>Actinomycetota</taxon>
        <taxon>Actinomycetes</taxon>
        <taxon>Mycobacteriales</taxon>
        <taxon>Mycobacteriaceae</taxon>
        <taxon>Mycobacterium</taxon>
    </lineage>
</organism>
<dbReference type="AlphaFoldDB" id="A0A1S1MVS9"/>
<dbReference type="RefSeq" id="WP_071029607.1">
    <property type="nucleotide sequence ID" value="NZ_MLQM01000221.1"/>
</dbReference>
<evidence type="ECO:0000313" key="4">
    <source>
        <dbReference type="EMBL" id="OHU92892.1"/>
    </source>
</evidence>
<evidence type="ECO:0008006" key="8">
    <source>
        <dbReference type="Google" id="ProtNLM"/>
    </source>
</evidence>
<evidence type="ECO:0000256" key="1">
    <source>
        <dbReference type="ARBA" id="ARBA00004370"/>
    </source>
</evidence>
<dbReference type="Proteomes" id="UP000179734">
    <property type="component" value="Unassembled WGS sequence"/>
</dbReference>
<dbReference type="EMBL" id="PPEA01000259">
    <property type="protein sequence ID" value="PQM47896.1"/>
    <property type="molecule type" value="Genomic_DNA"/>
</dbReference>
<name>A0A1S1MVS9_9MYCO</name>
<reference evidence="5 7" key="2">
    <citation type="journal article" date="2017" name="Int. J. Syst. Evol. Microbiol.">
        <title>Mycobacterium talmoniae sp. nov., a slowly growing mycobacterium isolated from human respiratory samples.</title>
        <authorList>
            <person name="Davidson R.M."/>
            <person name="DeGroote M.A."/>
            <person name="Marola J.L."/>
            <person name="Buss S."/>
            <person name="Jones V."/>
            <person name="McNeil M.R."/>
            <person name="Freifeld A.G."/>
            <person name="Elaine Epperson L."/>
            <person name="Hasan N.A."/>
            <person name="Jackson M."/>
            <person name="Iwen P.C."/>
            <person name="Salfinger M."/>
            <person name="Strong M."/>
        </authorList>
    </citation>
    <scope>NUCLEOTIDE SEQUENCE [LARGE SCALE GENOMIC DNA]</scope>
    <source>
        <strain evidence="5 7">ATCC BAA-2683</strain>
    </source>
</reference>
<protein>
    <recommendedName>
        <fullName evidence="8">Outer membrane protein</fullName>
    </recommendedName>
</protein>
<gene>
    <name evidence="4" type="ORF">BKN37_24650</name>
    <name evidence="5" type="ORF">C1Y40_01888</name>
</gene>
<reference evidence="4 6" key="1">
    <citation type="submission" date="2016-10" db="EMBL/GenBank/DDBJ databases">
        <title>Genome sequence of Mycobacterium talmonii.</title>
        <authorList>
            <person name="Greninger A.L."/>
            <person name="Elliott B."/>
            <person name="Vasireddy S."/>
            <person name="Vasireddy R."/>
        </authorList>
    </citation>
    <scope>NUCLEOTIDE SEQUENCE [LARGE SCALE GENOMIC DNA]</scope>
    <source>
        <strain evidence="4">MO-5499</strain>
        <strain evidence="6">NE-TNMC-100812</strain>
    </source>
</reference>